<dbReference type="Proteomes" id="UP000824533">
    <property type="component" value="Linkage Group LG18"/>
</dbReference>
<reference evidence="1 2" key="1">
    <citation type="journal article" date="2021" name="Front. Genet.">
        <title>Chromosome-Level Genome Assembly Reveals Significant Gene Expansion in the Toll and IMD Signaling Pathways of Dendrolimus kikuchii.</title>
        <authorList>
            <person name="Zhou J."/>
            <person name="Wu P."/>
            <person name="Xiong Z."/>
            <person name="Liu N."/>
            <person name="Zhao N."/>
            <person name="Ji M."/>
            <person name="Qiu Y."/>
            <person name="Yang B."/>
        </authorList>
    </citation>
    <scope>NUCLEOTIDE SEQUENCE [LARGE SCALE GENOMIC DNA]</scope>
    <source>
        <strain evidence="1">Ann1</strain>
    </source>
</reference>
<name>A0ACC1CR53_9NEOP</name>
<organism evidence="1 2">
    <name type="scientific">Dendrolimus kikuchii</name>
    <dbReference type="NCBI Taxonomy" id="765133"/>
    <lineage>
        <taxon>Eukaryota</taxon>
        <taxon>Metazoa</taxon>
        <taxon>Ecdysozoa</taxon>
        <taxon>Arthropoda</taxon>
        <taxon>Hexapoda</taxon>
        <taxon>Insecta</taxon>
        <taxon>Pterygota</taxon>
        <taxon>Neoptera</taxon>
        <taxon>Endopterygota</taxon>
        <taxon>Lepidoptera</taxon>
        <taxon>Glossata</taxon>
        <taxon>Ditrysia</taxon>
        <taxon>Bombycoidea</taxon>
        <taxon>Lasiocampidae</taxon>
        <taxon>Dendrolimus</taxon>
    </lineage>
</organism>
<evidence type="ECO:0000313" key="2">
    <source>
        <dbReference type="Proteomes" id="UP000824533"/>
    </source>
</evidence>
<sequence>MNIKTWLKVWLKYQDCSYFVHNGLKKSKYEIPHSRCPRGRCRRLSRPPRPRDSCRRRPIVPAPVVIGDLEAGQPSPLVQIIINVNSASGSPAPAPAPADSAIVDEAADPIHVVDQVAEPVIVVDSPTVLEPVQVAEPVIVEPVIVGTPVVVEPVVIGVPIIPAPAVVLPEQLN</sequence>
<comment type="caution">
    <text evidence="1">The sequence shown here is derived from an EMBL/GenBank/DDBJ whole genome shotgun (WGS) entry which is preliminary data.</text>
</comment>
<dbReference type="EMBL" id="CM034404">
    <property type="protein sequence ID" value="KAJ0174006.1"/>
    <property type="molecule type" value="Genomic_DNA"/>
</dbReference>
<keyword evidence="2" id="KW-1185">Reference proteome</keyword>
<protein>
    <submittedName>
        <fullName evidence="1">Uncharacterized protein</fullName>
    </submittedName>
</protein>
<gene>
    <name evidence="1" type="ORF">K1T71_010152</name>
</gene>
<proteinExistence type="predicted"/>
<accession>A0ACC1CR53</accession>
<evidence type="ECO:0000313" key="1">
    <source>
        <dbReference type="EMBL" id="KAJ0174006.1"/>
    </source>
</evidence>